<protein>
    <recommendedName>
        <fullName evidence="2">CARDB domain-containing protein</fullName>
    </recommendedName>
</protein>
<accession>X1TP60</accession>
<name>X1TP60_9ZZZZ</name>
<dbReference type="Gene3D" id="2.60.40.10">
    <property type="entry name" value="Immunoglobulins"/>
    <property type="match status" value="1"/>
</dbReference>
<dbReference type="AlphaFoldDB" id="X1TP60"/>
<dbReference type="EMBL" id="BARW01014943">
    <property type="protein sequence ID" value="GAI81834.1"/>
    <property type="molecule type" value="Genomic_DNA"/>
</dbReference>
<evidence type="ECO:0000313" key="1">
    <source>
        <dbReference type="EMBL" id="GAI81834.1"/>
    </source>
</evidence>
<organism evidence="1">
    <name type="scientific">marine sediment metagenome</name>
    <dbReference type="NCBI Taxonomy" id="412755"/>
    <lineage>
        <taxon>unclassified sequences</taxon>
        <taxon>metagenomes</taxon>
        <taxon>ecological metagenomes</taxon>
    </lineage>
</organism>
<feature type="non-terminal residue" evidence="1">
    <location>
        <position position="1"/>
    </location>
</feature>
<comment type="caution">
    <text evidence="1">The sequence shown here is derived from an EMBL/GenBank/DDBJ whole genome shotgun (WGS) entry which is preliminary data.</text>
</comment>
<sequence>TVTVSVRVKNKGNETARGIELVLSQLGVSQNGRVKIIQVGIERIDEILPGEEIKRNFPFWVQAPLTDGYNILLGAEVPILEGDLESWDNSPLLIHTIILEHHRDPSI</sequence>
<gene>
    <name evidence="1" type="ORF">S12H4_26354</name>
</gene>
<reference evidence="1" key="1">
    <citation type="journal article" date="2014" name="Front. Microbiol.">
        <title>High frequency of phylogenetically diverse reductive dehalogenase-homologous genes in deep subseafloor sedimentary metagenomes.</title>
        <authorList>
            <person name="Kawai M."/>
            <person name="Futagami T."/>
            <person name="Toyoda A."/>
            <person name="Takaki Y."/>
            <person name="Nishi S."/>
            <person name="Hori S."/>
            <person name="Arai W."/>
            <person name="Tsubouchi T."/>
            <person name="Morono Y."/>
            <person name="Uchiyama I."/>
            <person name="Ito T."/>
            <person name="Fujiyama A."/>
            <person name="Inagaki F."/>
            <person name="Takami H."/>
        </authorList>
    </citation>
    <scope>NUCLEOTIDE SEQUENCE</scope>
    <source>
        <strain evidence="1">Expedition CK06-06</strain>
    </source>
</reference>
<proteinExistence type="predicted"/>
<dbReference type="InterPro" id="IPR013783">
    <property type="entry name" value="Ig-like_fold"/>
</dbReference>
<evidence type="ECO:0008006" key="2">
    <source>
        <dbReference type="Google" id="ProtNLM"/>
    </source>
</evidence>